<reference evidence="6" key="1">
    <citation type="journal article" date="2021" name="PeerJ">
        <title>Extensive microbial diversity within the chicken gut microbiome revealed by metagenomics and culture.</title>
        <authorList>
            <person name="Gilroy R."/>
            <person name="Ravi A."/>
            <person name="Getino M."/>
            <person name="Pursley I."/>
            <person name="Horton D.L."/>
            <person name="Alikhan N.F."/>
            <person name="Baker D."/>
            <person name="Gharbi K."/>
            <person name="Hall N."/>
            <person name="Watson M."/>
            <person name="Adriaenssens E.M."/>
            <person name="Foster-Nyarko E."/>
            <person name="Jarju S."/>
            <person name="Secka A."/>
            <person name="Antonio M."/>
            <person name="Oren A."/>
            <person name="Chaudhuri R.R."/>
            <person name="La Ragione R."/>
            <person name="Hildebrand F."/>
            <person name="Pallen M.J."/>
        </authorList>
    </citation>
    <scope>NUCLEOTIDE SEQUENCE</scope>
    <source>
        <strain evidence="6">CHK179-7159</strain>
    </source>
</reference>
<dbReference type="PROSITE" id="PS01124">
    <property type="entry name" value="HTH_ARAC_FAMILY_2"/>
    <property type="match status" value="1"/>
</dbReference>
<sequence length="314" mass="36878">MINPIHYEEKHFIIVNDISNSLFYFFDFDSRSNAKNMEFEHFHSYYEIHILLSPNALHFIEGIPYHIQTNDFVLLPPSLLHKTSYPEGEPSKRLIITFMYRKDGYGFKDSYEEILTPFHESLPIYRFPDEQLSVLTGLLNRIVELSNHAGTQEITGTNELVLHSIFTEFLFCLNLFRNDNIYKKEHVDDTVSERIYAVCNYIHTHYMEELTLDDLAKQAWMSPYYLSHQFKRITGYTITHYVHLVRIRNCQFLLINSKKKITEIAADCGFTSFSQFNRVFRKFCGESPSDYRRSRFPGTDSSASQPKPSLSPTV</sequence>
<evidence type="ECO:0000313" key="7">
    <source>
        <dbReference type="Proteomes" id="UP000886858"/>
    </source>
</evidence>
<dbReference type="InterPro" id="IPR020449">
    <property type="entry name" value="Tscrpt_reg_AraC-type_HTH"/>
</dbReference>
<dbReference type="Pfam" id="PF02311">
    <property type="entry name" value="AraC_binding"/>
    <property type="match status" value="1"/>
</dbReference>
<reference evidence="6" key="2">
    <citation type="submission" date="2021-04" db="EMBL/GenBank/DDBJ databases">
        <authorList>
            <person name="Gilroy R."/>
        </authorList>
    </citation>
    <scope>NUCLEOTIDE SEQUENCE</scope>
    <source>
        <strain evidence="6">CHK179-7159</strain>
    </source>
</reference>
<dbReference type="SUPFAM" id="SSF51215">
    <property type="entry name" value="Regulatory protein AraC"/>
    <property type="match status" value="1"/>
</dbReference>
<name>A0A9D2KZA9_9FIRM</name>
<dbReference type="EMBL" id="DWYY01000038">
    <property type="protein sequence ID" value="HJA92129.1"/>
    <property type="molecule type" value="Genomic_DNA"/>
</dbReference>
<dbReference type="PANTHER" id="PTHR43280">
    <property type="entry name" value="ARAC-FAMILY TRANSCRIPTIONAL REGULATOR"/>
    <property type="match status" value="1"/>
</dbReference>
<dbReference type="InterPro" id="IPR037923">
    <property type="entry name" value="HTH-like"/>
</dbReference>
<keyword evidence="3" id="KW-0804">Transcription</keyword>
<evidence type="ECO:0000256" key="3">
    <source>
        <dbReference type="ARBA" id="ARBA00023163"/>
    </source>
</evidence>
<dbReference type="AlphaFoldDB" id="A0A9D2KZA9"/>
<dbReference type="GO" id="GO:0043565">
    <property type="term" value="F:sequence-specific DNA binding"/>
    <property type="evidence" value="ECO:0007669"/>
    <property type="project" value="InterPro"/>
</dbReference>
<feature type="region of interest" description="Disordered" evidence="4">
    <location>
        <begin position="288"/>
        <end position="314"/>
    </location>
</feature>
<gene>
    <name evidence="6" type="ORF">H9717_03270</name>
</gene>
<dbReference type="SUPFAM" id="SSF46689">
    <property type="entry name" value="Homeodomain-like"/>
    <property type="match status" value="2"/>
</dbReference>
<protein>
    <submittedName>
        <fullName evidence="6">AraC family transcriptional regulator</fullName>
    </submittedName>
</protein>
<dbReference type="Proteomes" id="UP000886858">
    <property type="component" value="Unassembled WGS sequence"/>
</dbReference>
<keyword evidence="2" id="KW-0238">DNA-binding</keyword>
<dbReference type="Pfam" id="PF12833">
    <property type="entry name" value="HTH_18"/>
    <property type="match status" value="1"/>
</dbReference>
<comment type="caution">
    <text evidence="6">The sequence shown here is derived from an EMBL/GenBank/DDBJ whole genome shotgun (WGS) entry which is preliminary data.</text>
</comment>
<feature type="compositionally biased region" description="Polar residues" evidence="4">
    <location>
        <begin position="299"/>
        <end position="314"/>
    </location>
</feature>
<dbReference type="GO" id="GO:0003700">
    <property type="term" value="F:DNA-binding transcription factor activity"/>
    <property type="evidence" value="ECO:0007669"/>
    <property type="project" value="InterPro"/>
</dbReference>
<proteinExistence type="predicted"/>
<dbReference type="PRINTS" id="PR00032">
    <property type="entry name" value="HTHARAC"/>
</dbReference>
<dbReference type="InterPro" id="IPR018060">
    <property type="entry name" value="HTH_AraC"/>
</dbReference>
<feature type="domain" description="HTH araC/xylS-type" evidence="5">
    <location>
        <begin position="196"/>
        <end position="294"/>
    </location>
</feature>
<evidence type="ECO:0000256" key="1">
    <source>
        <dbReference type="ARBA" id="ARBA00023015"/>
    </source>
</evidence>
<dbReference type="InterPro" id="IPR009057">
    <property type="entry name" value="Homeodomain-like_sf"/>
</dbReference>
<evidence type="ECO:0000259" key="5">
    <source>
        <dbReference type="PROSITE" id="PS01124"/>
    </source>
</evidence>
<dbReference type="PANTHER" id="PTHR43280:SF28">
    <property type="entry name" value="HTH-TYPE TRANSCRIPTIONAL ACTIVATOR RHAS"/>
    <property type="match status" value="1"/>
</dbReference>
<evidence type="ECO:0000313" key="6">
    <source>
        <dbReference type="EMBL" id="HJA92129.1"/>
    </source>
</evidence>
<dbReference type="SMART" id="SM00342">
    <property type="entry name" value="HTH_ARAC"/>
    <property type="match status" value="1"/>
</dbReference>
<evidence type="ECO:0000256" key="4">
    <source>
        <dbReference type="SAM" id="MobiDB-lite"/>
    </source>
</evidence>
<dbReference type="Gene3D" id="1.10.10.60">
    <property type="entry name" value="Homeodomain-like"/>
    <property type="match status" value="2"/>
</dbReference>
<organism evidence="6 7">
    <name type="scientific">Candidatus Eisenbergiella merdipullorum</name>
    <dbReference type="NCBI Taxonomy" id="2838553"/>
    <lineage>
        <taxon>Bacteria</taxon>
        <taxon>Bacillati</taxon>
        <taxon>Bacillota</taxon>
        <taxon>Clostridia</taxon>
        <taxon>Lachnospirales</taxon>
        <taxon>Lachnospiraceae</taxon>
        <taxon>Eisenbergiella</taxon>
    </lineage>
</organism>
<accession>A0A9D2KZA9</accession>
<keyword evidence="1" id="KW-0805">Transcription regulation</keyword>
<evidence type="ECO:0000256" key="2">
    <source>
        <dbReference type="ARBA" id="ARBA00023125"/>
    </source>
</evidence>
<dbReference type="InterPro" id="IPR003313">
    <property type="entry name" value="AraC-bd"/>
</dbReference>